<comment type="caution">
    <text evidence="2">The sequence shown here is derived from an EMBL/GenBank/DDBJ whole genome shotgun (WGS) entry which is preliminary data.</text>
</comment>
<feature type="chain" id="PRO_5047097698" evidence="1">
    <location>
        <begin position="24"/>
        <end position="349"/>
    </location>
</feature>
<gene>
    <name evidence="2" type="ORF">EYC82_00105</name>
</gene>
<organism evidence="2 3">
    <name type="scientific">Candidatus Marimicrobium litorale</name>
    <dbReference type="NCBI Taxonomy" id="2518991"/>
    <lineage>
        <taxon>Bacteria</taxon>
        <taxon>Pseudomonadati</taxon>
        <taxon>Pseudomonadota</taxon>
        <taxon>Gammaproteobacteria</taxon>
        <taxon>Cellvibrionales</taxon>
        <taxon>Halieaceae</taxon>
        <taxon>Marimicrobium</taxon>
    </lineage>
</organism>
<evidence type="ECO:0000313" key="2">
    <source>
        <dbReference type="EMBL" id="MCX2975754.1"/>
    </source>
</evidence>
<evidence type="ECO:0000313" key="3">
    <source>
        <dbReference type="Proteomes" id="UP001143304"/>
    </source>
</evidence>
<reference evidence="2" key="1">
    <citation type="submission" date="2019-02" db="EMBL/GenBank/DDBJ databases">
        <authorList>
            <person name="Li S.-H."/>
        </authorList>
    </citation>
    <scope>NUCLEOTIDE SEQUENCE</scope>
    <source>
        <strain evidence="2">IMCC11814</strain>
    </source>
</reference>
<dbReference type="EMBL" id="SHNO01000001">
    <property type="protein sequence ID" value="MCX2975754.1"/>
    <property type="molecule type" value="Genomic_DNA"/>
</dbReference>
<dbReference type="RefSeq" id="WP_279247521.1">
    <property type="nucleotide sequence ID" value="NZ_SHNO01000001.1"/>
</dbReference>
<evidence type="ECO:0000256" key="1">
    <source>
        <dbReference type="SAM" id="SignalP"/>
    </source>
</evidence>
<dbReference type="InterPro" id="IPR018642">
    <property type="entry name" value="DUF2066"/>
</dbReference>
<name>A0ABT3T0V6_9GAMM</name>
<dbReference type="Proteomes" id="UP001143304">
    <property type="component" value="Unassembled WGS sequence"/>
</dbReference>
<keyword evidence="1" id="KW-0732">Signal</keyword>
<accession>A0ABT3T0V6</accession>
<proteinExistence type="predicted"/>
<protein>
    <submittedName>
        <fullName evidence="2">DUF2066 domain-containing protein</fullName>
    </submittedName>
</protein>
<sequence length="349" mass="37422">MRSKSLLVLCLFSAFLPALNVRAEMVTDLYGATVSVADQGSNALAGASRRGLSEVLIKVTGSRAVLKSPAATEALQSARGQVQRFAYVRNKPPQPPLSVRLEFDSVWVMGVVRRSGAPLWTANRPVVLAWVVMEGAEGKQFVTPEGTPAEADLLRAAFSRRGVPVQLPVFDLADMAALTPDAAWRLDSAALAAASARYNVNHVVAARMTTLTNGEATGDWSYQFEGERINRALSVPDITAFYASGAGLVADEMAARYAVLPRADGAGEIHMQVMGVTSYADYASVVRFLEDLELVEAATVLRVQGSQLELSLQVSVDAAQLANLIALNDRLLPMPAVGTTAELSYQWRN</sequence>
<feature type="signal peptide" evidence="1">
    <location>
        <begin position="1"/>
        <end position="23"/>
    </location>
</feature>
<dbReference type="Pfam" id="PF09839">
    <property type="entry name" value="DUF2066"/>
    <property type="match status" value="1"/>
</dbReference>
<keyword evidence="3" id="KW-1185">Reference proteome</keyword>